<evidence type="ECO:0000313" key="2">
    <source>
        <dbReference type="EMBL" id="XBO37994.1"/>
    </source>
</evidence>
<proteinExistence type="predicted"/>
<feature type="compositionally biased region" description="Low complexity" evidence="1">
    <location>
        <begin position="15"/>
        <end position="24"/>
    </location>
</feature>
<name>A0AAU7JD44_9HYPH</name>
<dbReference type="EMBL" id="CP157484">
    <property type="protein sequence ID" value="XBO37994.1"/>
    <property type="molecule type" value="Genomic_DNA"/>
</dbReference>
<sequence length="106" mass="10987">MTLKINGPSRGGELGSSSSATGSSQFAEALRARSAPEQGAVREALRDAGRPRDAIENLMRLPAAPADARPISCGASDTAARLPGLLIRLDERPPAAKPIILRSAKS</sequence>
<evidence type="ECO:0000256" key="1">
    <source>
        <dbReference type="SAM" id="MobiDB-lite"/>
    </source>
</evidence>
<feature type="compositionally biased region" description="Basic and acidic residues" evidence="1">
    <location>
        <begin position="43"/>
        <end position="53"/>
    </location>
</feature>
<accession>A0AAU7JD44</accession>
<organism evidence="2">
    <name type="scientific">Alsobacter sp. KACC 23698</name>
    <dbReference type="NCBI Taxonomy" id="3149229"/>
    <lineage>
        <taxon>Bacteria</taxon>
        <taxon>Pseudomonadati</taxon>
        <taxon>Pseudomonadota</taxon>
        <taxon>Alphaproteobacteria</taxon>
        <taxon>Hyphomicrobiales</taxon>
        <taxon>Alsobacteraceae</taxon>
        <taxon>Alsobacter</taxon>
    </lineage>
</organism>
<dbReference type="RefSeq" id="WP_406854820.1">
    <property type="nucleotide sequence ID" value="NZ_CP157484.1"/>
</dbReference>
<reference evidence="2" key="1">
    <citation type="submission" date="2024-05" db="EMBL/GenBank/DDBJ databases">
        <authorList>
            <person name="Kim S."/>
            <person name="Heo J."/>
            <person name="Choi H."/>
            <person name="Choi Y."/>
            <person name="Kwon S.-W."/>
            <person name="Kim Y."/>
        </authorList>
    </citation>
    <scope>NUCLEOTIDE SEQUENCE</scope>
    <source>
        <strain evidence="2">KACC 23698</strain>
    </source>
</reference>
<gene>
    <name evidence="2" type="ORF">ABEG18_20075</name>
</gene>
<protein>
    <submittedName>
        <fullName evidence="2">Uncharacterized protein</fullName>
    </submittedName>
</protein>
<feature type="region of interest" description="Disordered" evidence="1">
    <location>
        <begin position="1"/>
        <end position="53"/>
    </location>
</feature>
<dbReference type="AlphaFoldDB" id="A0AAU7JD44"/>